<evidence type="ECO:0000256" key="11">
    <source>
        <dbReference type="ARBA" id="ARBA00022989"/>
    </source>
</evidence>
<dbReference type="RefSeq" id="XP_025596358.1">
    <property type="nucleotide sequence ID" value="XM_025738968.1"/>
</dbReference>
<dbReference type="PANTHER" id="PTHR45339:SF5">
    <property type="entry name" value="HISTIDINE KINASE"/>
    <property type="match status" value="1"/>
</dbReference>
<keyword evidence="5 13" id="KW-0597">Phosphoprotein</keyword>
<dbReference type="Gene3D" id="3.30.450.20">
    <property type="entry name" value="PAS domain"/>
    <property type="match status" value="2"/>
</dbReference>
<evidence type="ECO:0000313" key="19">
    <source>
        <dbReference type="EMBL" id="PWN96079.1"/>
    </source>
</evidence>
<dbReference type="CDD" id="cd17546">
    <property type="entry name" value="REC_hyHK_CKI1_RcsC-like"/>
    <property type="match status" value="1"/>
</dbReference>
<gene>
    <name evidence="19" type="ORF">FA09DRAFT_105818</name>
</gene>
<dbReference type="SMART" id="SM00091">
    <property type="entry name" value="PAS"/>
    <property type="match status" value="4"/>
</dbReference>
<dbReference type="SMART" id="SM00387">
    <property type="entry name" value="HATPase_c"/>
    <property type="match status" value="1"/>
</dbReference>
<dbReference type="PANTHER" id="PTHR45339">
    <property type="entry name" value="HYBRID SIGNAL TRANSDUCTION HISTIDINE KINASE J"/>
    <property type="match status" value="1"/>
</dbReference>
<dbReference type="GO" id="GO:0005886">
    <property type="term" value="C:plasma membrane"/>
    <property type="evidence" value="ECO:0007669"/>
    <property type="project" value="UniProtKB-SubCell"/>
</dbReference>
<dbReference type="EMBL" id="KZ819301">
    <property type="protein sequence ID" value="PWN96079.1"/>
    <property type="molecule type" value="Genomic_DNA"/>
</dbReference>
<dbReference type="SUPFAM" id="SSF52172">
    <property type="entry name" value="CheY-like"/>
    <property type="match status" value="1"/>
</dbReference>
<feature type="compositionally biased region" description="Low complexity" evidence="14">
    <location>
        <begin position="1142"/>
        <end position="1153"/>
    </location>
</feature>
<evidence type="ECO:0000256" key="8">
    <source>
        <dbReference type="ARBA" id="ARBA00022741"/>
    </source>
</evidence>
<feature type="region of interest" description="Disordered" evidence="14">
    <location>
        <begin position="1"/>
        <end position="49"/>
    </location>
</feature>
<feature type="compositionally biased region" description="Acidic residues" evidence="14">
    <location>
        <begin position="1350"/>
        <end position="1360"/>
    </location>
</feature>
<keyword evidence="12" id="KW-0472">Membrane</keyword>
<dbReference type="FunFam" id="1.10.287.130:FF:000003">
    <property type="entry name" value="Histidine kinase"/>
    <property type="match status" value="1"/>
</dbReference>
<dbReference type="InterPro" id="IPR036890">
    <property type="entry name" value="HATPase_C_sf"/>
</dbReference>
<keyword evidence="11" id="KW-1133">Transmembrane helix</keyword>
<dbReference type="InterPro" id="IPR004358">
    <property type="entry name" value="Sig_transdc_His_kin-like_C"/>
</dbReference>
<feature type="domain" description="Histidine kinase" evidence="15">
    <location>
        <begin position="733"/>
        <end position="954"/>
    </location>
</feature>
<dbReference type="PRINTS" id="PR00344">
    <property type="entry name" value="BCTRLSENSOR"/>
</dbReference>
<dbReference type="SUPFAM" id="SSF55785">
    <property type="entry name" value="PYP-like sensor domain (PAS domain)"/>
    <property type="match status" value="1"/>
</dbReference>
<feature type="region of interest" description="Disordered" evidence="14">
    <location>
        <begin position="1317"/>
        <end position="1371"/>
    </location>
</feature>
<dbReference type="SMART" id="SM00388">
    <property type="entry name" value="HisKA"/>
    <property type="match status" value="1"/>
</dbReference>
<dbReference type="Pfam" id="PF00512">
    <property type="entry name" value="HisKA"/>
    <property type="match status" value="1"/>
</dbReference>
<proteinExistence type="predicted"/>
<dbReference type="SUPFAM" id="SSF47384">
    <property type="entry name" value="Homodimeric domain of signal transducing histidine kinase"/>
    <property type="match status" value="1"/>
</dbReference>
<name>A0A316Z3B5_9BASI</name>
<dbReference type="Proteomes" id="UP000245946">
    <property type="component" value="Unassembled WGS sequence"/>
</dbReference>
<feature type="compositionally biased region" description="Low complexity" evidence="14">
    <location>
        <begin position="595"/>
        <end position="606"/>
    </location>
</feature>
<evidence type="ECO:0000256" key="13">
    <source>
        <dbReference type="PROSITE-ProRule" id="PRU00169"/>
    </source>
</evidence>
<evidence type="ECO:0000313" key="20">
    <source>
        <dbReference type="Proteomes" id="UP000245946"/>
    </source>
</evidence>
<feature type="domain" description="PAS" evidence="17">
    <location>
        <begin position="398"/>
        <end position="468"/>
    </location>
</feature>
<keyword evidence="7" id="KW-0812">Transmembrane</keyword>
<dbReference type="FunFam" id="3.30.565.10:FF:000010">
    <property type="entry name" value="Sensor histidine kinase RcsC"/>
    <property type="match status" value="1"/>
</dbReference>
<evidence type="ECO:0000256" key="3">
    <source>
        <dbReference type="ARBA" id="ARBA00012438"/>
    </source>
</evidence>
<dbReference type="Pfam" id="PF08447">
    <property type="entry name" value="PAS_3"/>
    <property type="match status" value="1"/>
</dbReference>
<dbReference type="CDD" id="cd00130">
    <property type="entry name" value="PAS"/>
    <property type="match status" value="1"/>
</dbReference>
<evidence type="ECO:0000256" key="6">
    <source>
        <dbReference type="ARBA" id="ARBA00022679"/>
    </source>
</evidence>
<evidence type="ECO:0000256" key="10">
    <source>
        <dbReference type="ARBA" id="ARBA00022840"/>
    </source>
</evidence>
<evidence type="ECO:0000256" key="9">
    <source>
        <dbReference type="ARBA" id="ARBA00022777"/>
    </source>
</evidence>
<feature type="domain" description="PAC" evidence="18">
    <location>
        <begin position="653"/>
        <end position="705"/>
    </location>
</feature>
<dbReference type="PROSITE" id="PS50109">
    <property type="entry name" value="HIS_KIN"/>
    <property type="match status" value="1"/>
</dbReference>
<dbReference type="InterPro" id="IPR003661">
    <property type="entry name" value="HisK_dim/P_dom"/>
</dbReference>
<evidence type="ECO:0000256" key="1">
    <source>
        <dbReference type="ARBA" id="ARBA00000085"/>
    </source>
</evidence>
<dbReference type="GeneID" id="37266514"/>
<dbReference type="PROSITE" id="PS50113">
    <property type="entry name" value="PAC"/>
    <property type="match status" value="2"/>
</dbReference>
<dbReference type="InterPro" id="IPR000014">
    <property type="entry name" value="PAS"/>
</dbReference>
<comment type="catalytic activity">
    <reaction evidence="1">
        <text>ATP + protein L-histidine = ADP + protein N-phospho-L-histidine.</text>
        <dbReference type="EC" id="2.7.13.3"/>
    </reaction>
</comment>
<evidence type="ECO:0000256" key="4">
    <source>
        <dbReference type="ARBA" id="ARBA00022475"/>
    </source>
</evidence>
<dbReference type="CDD" id="cd00082">
    <property type="entry name" value="HisKA"/>
    <property type="match status" value="1"/>
</dbReference>
<evidence type="ECO:0000259" key="15">
    <source>
        <dbReference type="PROSITE" id="PS50109"/>
    </source>
</evidence>
<protein>
    <recommendedName>
        <fullName evidence="3">histidine kinase</fullName>
        <ecNumber evidence="3">2.7.13.3</ecNumber>
    </recommendedName>
</protein>
<evidence type="ECO:0000256" key="14">
    <source>
        <dbReference type="SAM" id="MobiDB-lite"/>
    </source>
</evidence>
<dbReference type="InterPro" id="IPR035965">
    <property type="entry name" value="PAS-like_dom_sf"/>
</dbReference>
<keyword evidence="9" id="KW-0418">Kinase</keyword>
<dbReference type="Pfam" id="PF02518">
    <property type="entry name" value="HATPase_c"/>
    <property type="match status" value="1"/>
</dbReference>
<evidence type="ECO:0000256" key="2">
    <source>
        <dbReference type="ARBA" id="ARBA00004651"/>
    </source>
</evidence>
<accession>A0A316Z3B5</accession>
<feature type="compositionally biased region" description="Low complexity" evidence="14">
    <location>
        <begin position="1276"/>
        <end position="1294"/>
    </location>
</feature>
<dbReference type="CDD" id="cd16922">
    <property type="entry name" value="HATPase_EvgS-ArcB-TorS-like"/>
    <property type="match status" value="1"/>
</dbReference>
<feature type="domain" description="Response regulatory" evidence="16">
    <location>
        <begin position="995"/>
        <end position="1113"/>
    </location>
</feature>
<dbReference type="InterPro" id="IPR011006">
    <property type="entry name" value="CheY-like_superfamily"/>
</dbReference>
<dbReference type="GO" id="GO:0000155">
    <property type="term" value="F:phosphorelay sensor kinase activity"/>
    <property type="evidence" value="ECO:0007669"/>
    <property type="project" value="InterPro"/>
</dbReference>
<dbReference type="STRING" id="58919.A0A316Z3B5"/>
<dbReference type="InterPro" id="IPR000700">
    <property type="entry name" value="PAS-assoc_C"/>
</dbReference>
<keyword evidence="20" id="KW-1185">Reference proteome</keyword>
<dbReference type="EC" id="2.7.13.3" evidence="3"/>
<dbReference type="InterPro" id="IPR005467">
    <property type="entry name" value="His_kinase_dom"/>
</dbReference>
<sequence length="1371" mass="148997">MTNSSTRNSTSGAGAFSFGSPPSHPDTGSPHGSETQSQSASVGPPLVKRGTSFTMMDLDESLRALYFAPMPLVVLDSNRQVRMCNRPAEIVFGVSAPACVGQRFEKWVAKSSIVQYSLALNEASQSSVDKQWASPTTTRLALLTGEEQRLIQADLSVSAWFTSDQMFDSSDTHASTPQPNAMRSLDQPVPRRSGSGIGNSGNNVPLLHEAMFTIAVTPVRTAQRRMNAAESHMSKTDQLKDAVLHSLDTAVMALSCDGTAVVRNRACDEVLSLFTVEAPKQTALEAPAEGEEQDPNNANTSIDLTWLSKNMNCYDEHFQGPLDESKWPIYRSAVLGQRTEPVFIGCEHPVTRERTVLEIIGKPMRDSSGLGEHIGGIITLRDVTDERKKRTEDIQEQGDAYFKQTCDAMPQLVWVTTPTGYHEWYSKSWYEYTGAKEHETQGAGWQNIFHPEDMPESSKRWSHSLRTGDLYETAYRARRHDGMWRWMLGRAQPVRDQNTGEIKKWFGTCTDIHDQVEALAASRQAQAQLESVINQAAMTLWAVDREGVVTLAEGPGVRQLKLMAPSTPIGSEKGDAARSEDFRERASEDGGQHHSGSNSNSNSSGSRPRHTMIGRSIYHVWDSSDIRTAIQRALHGESVTEEMEIDGRWFRTSYNPLRASDPDGPAMAIAGEIEEEAADDSEIIGVVGASMDITERKRAQIRMEESLVEKSRALAAEGAAREASRLKSEFLANMSHEIRTPIAGVIGLSELLLDERLSPQQRDYAETIQRSAEGLLTVINDVLDFSKVEIGKLDVERAPFNLEVVLRDQKRMLSFATQKKGLEFRDSVELRYKGLLIGDAGRLRQVITNILTNAIKFTSRGHISLDVLEVSEDANSLTVRFDVRDTGCGIAPETLSRLFQPFSQADPSTARRFGGTGLGLSISKNLVELMSGQIGLNSVEGQGSHAWFIVPFAKAKPDEIRAQVETTQEQAAIAPNGGMPGLDRNPLSRPRKDIWILIAEDNLVNAQIASKNLKKMGFSCRTAENGLLALDELHRNTYDAVLMDCQMPECDGYEATRLIRNSNNPETRMLPVIALTASAIKGDRERALEAGMVDYLAKPVKRAALEATLCRWLYDQDARQCLSRFCAPVTPGWGAPPPPVAGPSSNAPAASGGESLTPSLESHTTRSEYPFPAEVASAFPTAVAQASVDNAMSPHSLPMARKGSAGSAGGHSAKSHTSKASIGTASTRTLLVNTSDALGAAAALLAARRSSDEASPLRVPPRPSMMPRSKSHTHDSGSGSRSSRSRAHAAPLLRRSSREQGGMGRDLEGEVLKAAAGLSSEPRLGAAMEGEGDVSVESVASSAHTAAGPIEEEGPDDETRDVDGDSPMVTT</sequence>
<reference evidence="19 20" key="1">
    <citation type="journal article" date="2018" name="Mol. Biol. Evol.">
        <title>Broad Genomic Sampling Reveals a Smut Pathogenic Ancestry of the Fungal Clade Ustilaginomycotina.</title>
        <authorList>
            <person name="Kijpornyongpan T."/>
            <person name="Mondo S.J."/>
            <person name="Barry K."/>
            <person name="Sandor L."/>
            <person name="Lee J."/>
            <person name="Lipzen A."/>
            <person name="Pangilinan J."/>
            <person name="LaButti K."/>
            <person name="Hainaut M."/>
            <person name="Henrissat B."/>
            <person name="Grigoriev I.V."/>
            <person name="Spatafora J.W."/>
            <person name="Aime M.C."/>
        </authorList>
    </citation>
    <scope>NUCLEOTIDE SEQUENCE [LARGE SCALE GENOMIC DNA]</scope>
    <source>
        <strain evidence="19 20">MCA 4186</strain>
    </source>
</reference>
<evidence type="ECO:0000259" key="18">
    <source>
        <dbReference type="PROSITE" id="PS50113"/>
    </source>
</evidence>
<dbReference type="Gene3D" id="1.10.287.130">
    <property type="match status" value="1"/>
</dbReference>
<feature type="domain" description="PAC" evidence="18">
    <location>
        <begin position="471"/>
        <end position="524"/>
    </location>
</feature>
<keyword evidence="10" id="KW-0067">ATP-binding</keyword>
<dbReference type="SMART" id="SM00086">
    <property type="entry name" value="PAC"/>
    <property type="match status" value="2"/>
</dbReference>
<dbReference type="SMART" id="SM00448">
    <property type="entry name" value="REC"/>
    <property type="match status" value="1"/>
</dbReference>
<evidence type="ECO:0000256" key="7">
    <source>
        <dbReference type="ARBA" id="ARBA00022692"/>
    </source>
</evidence>
<dbReference type="Gene3D" id="3.30.565.10">
    <property type="entry name" value="Histidine kinase-like ATPase, C-terminal domain"/>
    <property type="match status" value="1"/>
</dbReference>
<evidence type="ECO:0000256" key="12">
    <source>
        <dbReference type="ARBA" id="ARBA00023136"/>
    </source>
</evidence>
<feature type="region of interest" description="Disordered" evidence="14">
    <location>
        <begin position="1193"/>
        <end position="1222"/>
    </location>
</feature>
<feature type="compositionally biased region" description="Low complexity" evidence="14">
    <location>
        <begin position="11"/>
        <end position="21"/>
    </location>
</feature>
<feature type="compositionally biased region" description="Polar residues" evidence="14">
    <location>
        <begin position="1"/>
        <end position="10"/>
    </location>
</feature>
<dbReference type="InterPro" id="IPR001610">
    <property type="entry name" value="PAC"/>
</dbReference>
<keyword evidence="4" id="KW-1003">Cell membrane</keyword>
<feature type="region of interest" description="Disordered" evidence="14">
    <location>
        <begin position="563"/>
        <end position="610"/>
    </location>
</feature>
<dbReference type="Gene3D" id="3.40.50.2300">
    <property type="match status" value="1"/>
</dbReference>
<dbReference type="PROSITE" id="PS50112">
    <property type="entry name" value="PAS"/>
    <property type="match status" value="1"/>
</dbReference>
<keyword evidence="8" id="KW-0547">Nucleotide-binding</keyword>
<feature type="compositionally biased region" description="Polar residues" evidence="14">
    <location>
        <begin position="168"/>
        <end position="181"/>
    </location>
</feature>
<dbReference type="InterPro" id="IPR036097">
    <property type="entry name" value="HisK_dim/P_sf"/>
</dbReference>
<comment type="subcellular location">
    <subcellularLocation>
        <location evidence="2">Cell membrane</location>
        <topology evidence="2">Multi-pass membrane protein</topology>
    </subcellularLocation>
</comment>
<feature type="compositionally biased region" description="Basic and acidic residues" evidence="14">
    <location>
        <begin position="572"/>
        <end position="592"/>
    </location>
</feature>
<feature type="compositionally biased region" description="Polar residues" evidence="14">
    <location>
        <begin position="30"/>
        <end position="41"/>
    </location>
</feature>
<dbReference type="PROSITE" id="PS50110">
    <property type="entry name" value="RESPONSE_REGULATORY"/>
    <property type="match status" value="1"/>
</dbReference>
<dbReference type="InterPro" id="IPR001789">
    <property type="entry name" value="Sig_transdc_resp-reg_receiver"/>
</dbReference>
<dbReference type="SUPFAM" id="SSF55874">
    <property type="entry name" value="ATPase domain of HSP90 chaperone/DNA topoisomerase II/histidine kinase"/>
    <property type="match status" value="1"/>
</dbReference>
<evidence type="ECO:0000259" key="16">
    <source>
        <dbReference type="PROSITE" id="PS50110"/>
    </source>
</evidence>
<organism evidence="19 20">
    <name type="scientific">Tilletiopsis washingtonensis</name>
    <dbReference type="NCBI Taxonomy" id="58919"/>
    <lineage>
        <taxon>Eukaryota</taxon>
        <taxon>Fungi</taxon>
        <taxon>Dikarya</taxon>
        <taxon>Basidiomycota</taxon>
        <taxon>Ustilaginomycotina</taxon>
        <taxon>Exobasidiomycetes</taxon>
        <taxon>Entylomatales</taxon>
        <taxon>Entylomatales incertae sedis</taxon>
        <taxon>Tilletiopsis</taxon>
    </lineage>
</organism>
<dbReference type="NCBIfam" id="TIGR00229">
    <property type="entry name" value="sensory_box"/>
    <property type="match status" value="1"/>
</dbReference>
<keyword evidence="6" id="KW-0808">Transferase</keyword>
<evidence type="ECO:0000259" key="17">
    <source>
        <dbReference type="PROSITE" id="PS50112"/>
    </source>
</evidence>
<evidence type="ECO:0000256" key="5">
    <source>
        <dbReference type="ARBA" id="ARBA00022553"/>
    </source>
</evidence>
<feature type="region of interest" description="Disordered" evidence="14">
    <location>
        <begin position="1247"/>
        <end position="1305"/>
    </location>
</feature>
<feature type="region of interest" description="Disordered" evidence="14">
    <location>
        <begin position="1137"/>
        <end position="1166"/>
    </location>
</feature>
<dbReference type="InterPro" id="IPR003594">
    <property type="entry name" value="HATPase_dom"/>
</dbReference>
<feature type="modified residue" description="4-aspartylphosphate" evidence="13">
    <location>
        <position position="1044"/>
    </location>
</feature>
<dbReference type="Pfam" id="PF00072">
    <property type="entry name" value="Response_reg"/>
    <property type="match status" value="1"/>
</dbReference>
<feature type="region of interest" description="Disordered" evidence="14">
    <location>
        <begin position="168"/>
        <end position="202"/>
    </location>
</feature>
<dbReference type="InterPro" id="IPR013655">
    <property type="entry name" value="PAS_fold_3"/>
</dbReference>
<dbReference type="FunFam" id="3.30.450.20:FF:000099">
    <property type="entry name" value="Sensory box sensor histidine kinase"/>
    <property type="match status" value="1"/>
</dbReference>
<dbReference type="OrthoDB" id="10266508at2759"/>
<dbReference type="GO" id="GO:0005524">
    <property type="term" value="F:ATP binding"/>
    <property type="evidence" value="ECO:0007669"/>
    <property type="project" value="UniProtKB-KW"/>
</dbReference>